<feature type="domain" description="Glycosyl hydrolase family 13 catalytic" evidence="1">
    <location>
        <begin position="99"/>
        <end position="530"/>
    </location>
</feature>
<dbReference type="InterPro" id="IPR013780">
    <property type="entry name" value="Glyco_hydro_b"/>
</dbReference>
<dbReference type="Gene3D" id="3.20.20.80">
    <property type="entry name" value="Glycosidases"/>
    <property type="match status" value="1"/>
</dbReference>
<dbReference type="AlphaFoldDB" id="A0A3B0YZY8"/>
<dbReference type="SUPFAM" id="SSF51445">
    <property type="entry name" value="(Trans)glycosidases"/>
    <property type="match status" value="1"/>
</dbReference>
<dbReference type="GO" id="GO:0005975">
    <property type="term" value="P:carbohydrate metabolic process"/>
    <property type="evidence" value="ECO:0007669"/>
    <property type="project" value="InterPro"/>
</dbReference>
<name>A0A3B0YZY8_9ZZZZ</name>
<organism evidence="2">
    <name type="scientific">hydrothermal vent metagenome</name>
    <dbReference type="NCBI Taxonomy" id="652676"/>
    <lineage>
        <taxon>unclassified sequences</taxon>
        <taxon>metagenomes</taxon>
        <taxon>ecological metagenomes</taxon>
    </lineage>
</organism>
<dbReference type="CDD" id="cd11324">
    <property type="entry name" value="AmyAc_Amylosucrase"/>
    <property type="match status" value="1"/>
</dbReference>
<reference evidence="2" key="1">
    <citation type="submission" date="2018-06" db="EMBL/GenBank/DDBJ databases">
        <authorList>
            <person name="Zhirakovskaya E."/>
        </authorList>
    </citation>
    <scope>NUCLEOTIDE SEQUENCE</scope>
</reference>
<dbReference type="InterPro" id="IPR006047">
    <property type="entry name" value="GH13_cat_dom"/>
</dbReference>
<dbReference type="Pfam" id="PF16657">
    <property type="entry name" value="Malt_amylase_C"/>
    <property type="match status" value="1"/>
</dbReference>
<dbReference type="InterPro" id="IPR017853">
    <property type="entry name" value="GH"/>
</dbReference>
<dbReference type="EC" id="2.4.1.4" evidence="2"/>
<dbReference type="Gene3D" id="3.90.400.10">
    <property type="entry name" value="Oligo-1,6-glucosidase, Domain 2"/>
    <property type="match status" value="1"/>
</dbReference>
<dbReference type="SMART" id="SM00642">
    <property type="entry name" value="Aamy"/>
    <property type="match status" value="1"/>
</dbReference>
<dbReference type="Gene3D" id="1.10.1740.10">
    <property type="match status" value="1"/>
</dbReference>
<dbReference type="Gene3D" id="2.60.40.1180">
    <property type="entry name" value="Golgi alpha-mannosidase II"/>
    <property type="match status" value="1"/>
</dbReference>
<keyword evidence="2" id="KW-0328">Glycosyltransferase</keyword>
<protein>
    <submittedName>
        <fullName evidence="2">Amylosucrase</fullName>
        <ecNumber evidence="2">2.4.1.4</ecNumber>
    </submittedName>
</protein>
<accession>A0A3B0YZY8</accession>
<dbReference type="InterPro" id="IPR032091">
    <property type="entry name" value="Malt_amylase-like_C"/>
</dbReference>
<evidence type="ECO:0000259" key="1">
    <source>
        <dbReference type="SMART" id="SM00642"/>
    </source>
</evidence>
<keyword evidence="2" id="KW-0808">Transferase</keyword>
<dbReference type="InterPro" id="IPR045857">
    <property type="entry name" value="O16G_dom_2"/>
</dbReference>
<evidence type="ECO:0000313" key="2">
    <source>
        <dbReference type="EMBL" id="VAW82280.1"/>
    </source>
</evidence>
<dbReference type="PANTHER" id="PTHR10357">
    <property type="entry name" value="ALPHA-AMYLASE FAMILY MEMBER"/>
    <property type="match status" value="1"/>
</dbReference>
<dbReference type="InterPro" id="IPR044077">
    <property type="entry name" value="Amylosucrase"/>
</dbReference>
<dbReference type="PANTHER" id="PTHR10357:SF213">
    <property type="entry name" value="ALPHA AMYLASE CATALYTIC REGION"/>
    <property type="match status" value="1"/>
</dbReference>
<dbReference type="Pfam" id="PF00128">
    <property type="entry name" value="Alpha-amylase"/>
    <property type="match status" value="1"/>
</dbReference>
<dbReference type="EMBL" id="UOFK01000306">
    <property type="protein sequence ID" value="VAW82280.1"/>
    <property type="molecule type" value="Genomic_DNA"/>
</dbReference>
<gene>
    <name evidence="2" type="ORF">MNBD_GAMMA13-1006</name>
</gene>
<dbReference type="SUPFAM" id="SSF51011">
    <property type="entry name" value="Glycosyl hydrolase domain"/>
    <property type="match status" value="1"/>
</dbReference>
<sequence>MYEQVAHSLLNEILDELKPEVRREDLRHFYTRLGANFYAIHTLFQHLYGGRDDVKQQMLRLVEVMANKYINRSSSRERTDMQREKNHNWFLSEEWVGMALYTDGFGGTIDGVRQHLPYLQELGANLVHVMPIMQCPEGADDGGYAVSDFLKVDKRIGTLEDIEKLANSLHQRDMLLVLDVVVNHTSNEHEWAQRARKGESKYQDYFYIFDNRDLPDMFEETLPEIFPETSPGNFTWDKTMGKWVMTVFHEYQWDLNYSNPAILIEMIDIILFWANRGADIVRLDAVAFLWKKIGTTSQNEREAHLLLQLMKDCCQVTAPGVLFIAEAIVAPVEINKYFGEDAVIAKECEIAYNATFMALLWDAFCTQNVGLLNQGITSLPQKLDRATWLNYIRSHDDIGLGFDDNDIVAAGYSPVAHRRFLVEYMTGTYDKSDSRGQPFGQNEKTGDARISGSLASLIGLEVAIEENDEAKIDRAIQRVLLMYGMILSFGGIPLLYYGDEIGTLNDGSYLQDKNKSEDNRWVHRPRINWEKAERRKLQGSVEQRIFDGLRKMIEVRKTISAFADFNNRELIKLDNQHLFAFWRSNPFSMGSHVLVAANFDASPQYLDLSALGNRGLFQVGDLVDLYSGESPARFKDQLVVPPYHFYWLTSERPDRRV</sequence>
<dbReference type="GO" id="GO:0047669">
    <property type="term" value="F:amylosucrase activity"/>
    <property type="evidence" value="ECO:0007669"/>
    <property type="project" value="UniProtKB-EC"/>
</dbReference>
<proteinExistence type="predicted"/>